<protein>
    <recommendedName>
        <fullName evidence="7">EGF-like domain-containing protein</fullName>
    </recommendedName>
</protein>
<dbReference type="Pfam" id="PF07645">
    <property type="entry name" value="EGF_CA"/>
    <property type="match status" value="3"/>
</dbReference>
<accession>A0A8S2EIL6</accession>
<dbReference type="PROSITE" id="PS01187">
    <property type="entry name" value="EGF_CA"/>
    <property type="match status" value="3"/>
</dbReference>
<feature type="disulfide bond" evidence="6">
    <location>
        <begin position="402"/>
        <end position="411"/>
    </location>
</feature>
<proteinExistence type="predicted"/>
<reference evidence="8" key="1">
    <citation type="submission" date="2021-02" db="EMBL/GenBank/DDBJ databases">
        <authorList>
            <person name="Nowell W R."/>
        </authorList>
    </citation>
    <scope>NUCLEOTIDE SEQUENCE</scope>
</reference>
<dbReference type="Pfam" id="PF00008">
    <property type="entry name" value="EGF"/>
    <property type="match status" value="5"/>
</dbReference>
<dbReference type="Proteomes" id="UP000677228">
    <property type="component" value="Unassembled WGS sequence"/>
</dbReference>
<evidence type="ECO:0000313" key="10">
    <source>
        <dbReference type="Proteomes" id="UP000677228"/>
    </source>
</evidence>
<dbReference type="GO" id="GO:0007157">
    <property type="term" value="P:heterophilic cell-cell adhesion via plasma membrane cell adhesion molecules"/>
    <property type="evidence" value="ECO:0007669"/>
    <property type="project" value="TreeGrafter"/>
</dbReference>
<keyword evidence="1 6" id="KW-0245">EGF-like domain</keyword>
<comment type="caution">
    <text evidence="8">The sequence shown here is derived from an EMBL/GenBank/DDBJ whole genome shotgun (WGS) entry which is preliminary data.</text>
</comment>
<dbReference type="AlphaFoldDB" id="A0A8S2EIL6"/>
<dbReference type="PROSITE" id="PS50026">
    <property type="entry name" value="EGF_3"/>
    <property type="match status" value="7"/>
</dbReference>
<dbReference type="FunFam" id="2.10.25.10:FF:000004">
    <property type="entry name" value="Neurogenic locus notch 1"/>
    <property type="match status" value="1"/>
</dbReference>
<keyword evidence="2" id="KW-0732">Signal</keyword>
<evidence type="ECO:0000256" key="5">
    <source>
        <dbReference type="ARBA" id="ARBA00023180"/>
    </source>
</evidence>
<dbReference type="InterPro" id="IPR051022">
    <property type="entry name" value="Notch_Cell-Fate_Det"/>
</dbReference>
<dbReference type="InterPro" id="IPR049883">
    <property type="entry name" value="NOTCH1_EGF-like"/>
</dbReference>
<feature type="domain" description="EGF-like" evidence="7">
    <location>
        <begin position="307"/>
        <end position="344"/>
    </location>
</feature>
<evidence type="ECO:0000256" key="1">
    <source>
        <dbReference type="ARBA" id="ARBA00022536"/>
    </source>
</evidence>
<feature type="disulfide bond" evidence="6">
    <location>
        <begin position="441"/>
        <end position="450"/>
    </location>
</feature>
<evidence type="ECO:0000256" key="2">
    <source>
        <dbReference type="ARBA" id="ARBA00022729"/>
    </source>
</evidence>
<dbReference type="CDD" id="cd00054">
    <property type="entry name" value="EGF_CA"/>
    <property type="match status" value="7"/>
</dbReference>
<dbReference type="FunFam" id="2.10.25.10:FF:000472">
    <property type="entry name" value="Uncharacterized protein, isoform A"/>
    <property type="match status" value="1"/>
</dbReference>
<keyword evidence="3" id="KW-0677">Repeat</keyword>
<dbReference type="PROSITE" id="PS00022">
    <property type="entry name" value="EGF_1"/>
    <property type="match status" value="7"/>
</dbReference>
<organism evidence="8 10">
    <name type="scientific">Didymodactylos carnosus</name>
    <dbReference type="NCBI Taxonomy" id="1234261"/>
    <lineage>
        <taxon>Eukaryota</taxon>
        <taxon>Metazoa</taxon>
        <taxon>Spiralia</taxon>
        <taxon>Gnathifera</taxon>
        <taxon>Rotifera</taxon>
        <taxon>Eurotatoria</taxon>
        <taxon>Bdelloidea</taxon>
        <taxon>Philodinida</taxon>
        <taxon>Philodinidae</taxon>
        <taxon>Didymodactylos</taxon>
    </lineage>
</organism>
<dbReference type="EMBL" id="CAJNOK010012164">
    <property type="protein sequence ID" value="CAF1157323.1"/>
    <property type="molecule type" value="Genomic_DNA"/>
</dbReference>
<dbReference type="PANTHER" id="PTHR24049">
    <property type="entry name" value="CRUMBS FAMILY MEMBER"/>
    <property type="match status" value="1"/>
</dbReference>
<evidence type="ECO:0000313" key="8">
    <source>
        <dbReference type="EMBL" id="CAF1157323.1"/>
    </source>
</evidence>
<dbReference type="InterPro" id="IPR000742">
    <property type="entry name" value="EGF"/>
</dbReference>
<evidence type="ECO:0000259" key="7">
    <source>
        <dbReference type="PROSITE" id="PS50026"/>
    </source>
</evidence>
<dbReference type="GO" id="GO:0003008">
    <property type="term" value="P:system process"/>
    <property type="evidence" value="ECO:0007669"/>
    <property type="project" value="UniProtKB-ARBA"/>
</dbReference>
<dbReference type="SUPFAM" id="SSF57196">
    <property type="entry name" value="EGF/Laminin"/>
    <property type="match status" value="7"/>
</dbReference>
<evidence type="ECO:0000256" key="4">
    <source>
        <dbReference type="ARBA" id="ARBA00023157"/>
    </source>
</evidence>
<dbReference type="GO" id="GO:0045197">
    <property type="term" value="P:establishment or maintenance of epithelial cell apical/basal polarity"/>
    <property type="evidence" value="ECO:0007669"/>
    <property type="project" value="TreeGrafter"/>
</dbReference>
<keyword evidence="5" id="KW-0325">Glycoprotein</keyword>
<dbReference type="PANTHER" id="PTHR24049:SF22">
    <property type="entry name" value="DROSOPHILA CRUMBS HOMOLOG"/>
    <property type="match status" value="1"/>
</dbReference>
<dbReference type="GO" id="GO:0032991">
    <property type="term" value="C:protein-containing complex"/>
    <property type="evidence" value="ECO:0007669"/>
    <property type="project" value="TreeGrafter"/>
</dbReference>
<dbReference type="SMART" id="SM00181">
    <property type="entry name" value="EGF"/>
    <property type="match status" value="7"/>
</dbReference>
<dbReference type="PROSITE" id="PS01186">
    <property type="entry name" value="EGF_2"/>
    <property type="match status" value="4"/>
</dbReference>
<dbReference type="PROSITE" id="PS00010">
    <property type="entry name" value="ASX_HYDROXYL"/>
    <property type="match status" value="4"/>
</dbReference>
<gene>
    <name evidence="8" type="ORF">OVA965_LOCUS21912</name>
    <name evidence="9" type="ORF">TMI583_LOCUS22626</name>
</gene>
<dbReference type="InterPro" id="IPR018097">
    <property type="entry name" value="EGF_Ca-bd_CS"/>
</dbReference>
<feature type="domain" description="EGF-like" evidence="7">
    <location>
        <begin position="376"/>
        <end position="412"/>
    </location>
</feature>
<dbReference type="Gene3D" id="2.10.25.10">
    <property type="entry name" value="Laminin"/>
    <property type="match status" value="7"/>
</dbReference>
<comment type="caution">
    <text evidence="6">Lacks conserved residue(s) required for the propagation of feature annotation.</text>
</comment>
<feature type="domain" description="EGF-like" evidence="7">
    <location>
        <begin position="564"/>
        <end position="600"/>
    </location>
</feature>
<feature type="disulfide bond" evidence="6">
    <location>
        <begin position="552"/>
        <end position="561"/>
    </location>
</feature>
<dbReference type="Proteomes" id="UP000682733">
    <property type="component" value="Unassembled WGS sequence"/>
</dbReference>
<dbReference type="InterPro" id="IPR000152">
    <property type="entry name" value="EGF-type_Asp/Asn_hydroxyl_site"/>
</dbReference>
<dbReference type="GO" id="GO:0048732">
    <property type="term" value="P:gland development"/>
    <property type="evidence" value="ECO:0007669"/>
    <property type="project" value="UniProtKB-ARBA"/>
</dbReference>
<dbReference type="GO" id="GO:0005886">
    <property type="term" value="C:plasma membrane"/>
    <property type="evidence" value="ECO:0007669"/>
    <property type="project" value="TreeGrafter"/>
</dbReference>
<dbReference type="GO" id="GO:0051240">
    <property type="term" value="P:positive regulation of multicellular organismal process"/>
    <property type="evidence" value="ECO:0007669"/>
    <property type="project" value="UniProtKB-ARBA"/>
</dbReference>
<dbReference type="InterPro" id="IPR001881">
    <property type="entry name" value="EGF-like_Ca-bd_dom"/>
</dbReference>
<dbReference type="FunFam" id="2.10.25.10:FF:000125">
    <property type="entry name" value="Neurogenic locus notch protein-like"/>
    <property type="match status" value="1"/>
</dbReference>
<sequence length="650" mass="73332">MLLHDLVQAIGNYVLSVTTLLLSYQINFGTTYDFSEIRIHEPWNFTVPHEYYTISFSYRTCLPNIDLISLNFYTANNHYFQLKLSTNNFRLRTQLLLNDTTIYAFTFYNSTTSIQHSSSTSYSQLQSAINYYHQMTSWQHVQATFSQNNSFSISFNEFENKSVSLLNFSPSFFNQIISTLSINVYNDETQTNLTCFIPHQGFIDNSNKRKKPKSSRNSQCTIDVNKCGLAGDQCEYNIDECQSTSCTKNTHCVDLLNDYKCVCDEGWTGDDCLTDIDECETVKPCKAAKSCLNIPGTYKYWDGSCTEIKPCDSSPCLNNATCYQNTNGGYQCICPSNYQGVTCAEDVDECRICLNEIGSYRCYCSSGWSGSNCVTNISFCSSNPCNNNGTCIPKINGYECRCDLKYTGDYCEKDVDECLTSSICQHAGTCHNYYGGFHCSCAPGYSGQYCEHTPLECQLTTQLSPKCLDATTCIVNDTKKLHYLNDLNRTCLSNDSRILDNYFQCILTDDSNCKCPSNIIPCNDAIPACSTNPCRNGGQCFSTTKTNYRCYCPPGLTGLNCTEDINECSSEPCYNQATCINQVNKFSCQCQEGYTGNYCQTLIDPCEINPCLHGGLCVHEKERLMNVYVHLVMLERIAMKLLMYVNRIYV</sequence>
<dbReference type="GO" id="GO:0005509">
    <property type="term" value="F:calcium ion binding"/>
    <property type="evidence" value="ECO:0007669"/>
    <property type="project" value="InterPro"/>
</dbReference>
<keyword evidence="4 6" id="KW-1015">Disulfide bond</keyword>
<feature type="disulfide bond" evidence="6">
    <location>
        <begin position="263"/>
        <end position="272"/>
    </location>
</feature>
<name>A0A8S2EIL6_9BILA</name>
<feature type="disulfide bond" evidence="6">
    <location>
        <begin position="590"/>
        <end position="599"/>
    </location>
</feature>
<feature type="disulfide bond" evidence="6">
    <location>
        <begin position="334"/>
        <end position="343"/>
    </location>
</feature>
<feature type="domain" description="EGF-like" evidence="7">
    <location>
        <begin position="525"/>
        <end position="562"/>
    </location>
</feature>
<dbReference type="SMART" id="SM00179">
    <property type="entry name" value="EGF_CA"/>
    <property type="match status" value="8"/>
</dbReference>
<feature type="domain" description="EGF-like" evidence="7">
    <location>
        <begin position="237"/>
        <end position="273"/>
    </location>
</feature>
<feature type="disulfide bond" evidence="6">
    <location>
        <begin position="364"/>
        <end position="373"/>
    </location>
</feature>
<evidence type="ECO:0000256" key="3">
    <source>
        <dbReference type="ARBA" id="ARBA00022737"/>
    </source>
</evidence>
<feature type="domain" description="EGF-like" evidence="7">
    <location>
        <begin position="346"/>
        <end position="374"/>
    </location>
</feature>
<evidence type="ECO:0000313" key="9">
    <source>
        <dbReference type="EMBL" id="CAF3968905.1"/>
    </source>
</evidence>
<dbReference type="FunFam" id="2.10.25.10:FF:000095">
    <property type="entry name" value="Notch, isoform B"/>
    <property type="match status" value="1"/>
</dbReference>
<dbReference type="EMBL" id="CAJOBA010033687">
    <property type="protein sequence ID" value="CAF3968905.1"/>
    <property type="molecule type" value="Genomic_DNA"/>
</dbReference>
<dbReference type="FunFam" id="2.10.25.10:FF:000122">
    <property type="entry name" value="Protein crumbs homolog 2"/>
    <property type="match status" value="1"/>
</dbReference>
<feature type="domain" description="EGF-like" evidence="7">
    <location>
        <begin position="414"/>
        <end position="451"/>
    </location>
</feature>
<evidence type="ECO:0000256" key="6">
    <source>
        <dbReference type="PROSITE-ProRule" id="PRU00076"/>
    </source>
</evidence>
<dbReference type="FunFam" id="2.10.25.10:FF:000173">
    <property type="entry name" value="Neurogenic locus notch protein 2"/>
    <property type="match status" value="1"/>
</dbReference>